<dbReference type="eggNOG" id="ENOG5031RID">
    <property type="taxonomic scope" value="Bacteria"/>
</dbReference>
<dbReference type="AlphaFoldDB" id="V2UGJ1"/>
<comment type="caution">
    <text evidence="1">The sequence shown here is derived from an EMBL/GenBank/DDBJ whole genome shotgun (WGS) entry which is preliminary data.</text>
</comment>
<keyword evidence="2" id="KW-1185">Reference proteome</keyword>
<evidence type="ECO:0000313" key="1">
    <source>
        <dbReference type="EMBL" id="ESK53843.1"/>
    </source>
</evidence>
<name>V2UGJ1_9GAMM</name>
<dbReference type="STRING" id="202955.GCA_000759995_01662"/>
<evidence type="ECO:0000313" key="2">
    <source>
        <dbReference type="Proteomes" id="UP000017404"/>
    </source>
</evidence>
<gene>
    <name evidence="1" type="ORF">F990_03123</name>
</gene>
<accession>V2UGJ1</accession>
<dbReference type="EMBL" id="AYEV01000040">
    <property type="protein sequence ID" value="ESK53843.1"/>
    <property type="molecule type" value="Genomic_DNA"/>
</dbReference>
<organism evidence="1 2">
    <name type="scientific">Acinetobacter tjernbergiae DSM 14971 = CIP 107465</name>
    <dbReference type="NCBI Taxonomy" id="1120928"/>
    <lineage>
        <taxon>Bacteria</taxon>
        <taxon>Pseudomonadati</taxon>
        <taxon>Pseudomonadota</taxon>
        <taxon>Gammaproteobacteria</taxon>
        <taxon>Moraxellales</taxon>
        <taxon>Moraxellaceae</taxon>
        <taxon>Acinetobacter</taxon>
    </lineage>
</organism>
<dbReference type="Proteomes" id="UP000017404">
    <property type="component" value="Unassembled WGS sequence"/>
</dbReference>
<protein>
    <submittedName>
        <fullName evidence="1">Uncharacterized protein</fullName>
    </submittedName>
</protein>
<reference evidence="1 2" key="1">
    <citation type="submission" date="2013-10" db="EMBL/GenBank/DDBJ databases">
        <title>The Genome Sequence of Acinetobacter tjernbergiae CIP107465.</title>
        <authorList>
            <consortium name="The Broad Institute Genomics Platform"/>
            <consortium name="The Broad Institute Genome Sequencing Center for Infectious Disease"/>
            <person name="Cerqueira G."/>
            <person name="Feldgarden M."/>
            <person name="Courvalin P."/>
            <person name="Grillot-Courvalin C."/>
            <person name="Clermont D."/>
            <person name="Rocha E."/>
            <person name="Yoon E.-J."/>
            <person name="Nemec A."/>
            <person name="Young S.K."/>
            <person name="Zeng Q."/>
            <person name="Gargeya S."/>
            <person name="Fitzgerald M."/>
            <person name="Abouelleil A."/>
            <person name="Alvarado L."/>
            <person name="Berlin A.M."/>
            <person name="Chapman S.B."/>
            <person name="Gainer-Dewar J."/>
            <person name="Goldberg J."/>
            <person name="Gnerre S."/>
            <person name="Griggs A."/>
            <person name="Gujja S."/>
            <person name="Hansen M."/>
            <person name="Howarth C."/>
            <person name="Imamovic A."/>
            <person name="Ireland A."/>
            <person name="Larimer J."/>
            <person name="McCowan C."/>
            <person name="Murphy C."/>
            <person name="Pearson M."/>
            <person name="Poon T.W."/>
            <person name="Priest M."/>
            <person name="Roberts A."/>
            <person name="Saif S."/>
            <person name="Shea T."/>
            <person name="Sykes S."/>
            <person name="Wortman J."/>
            <person name="Nusbaum C."/>
            <person name="Birren B."/>
        </authorList>
    </citation>
    <scope>NUCLEOTIDE SEQUENCE [LARGE SCALE GENOMIC DNA]</scope>
    <source>
        <strain evidence="1 2">CIP 107465</strain>
    </source>
</reference>
<proteinExistence type="predicted"/>
<sequence>MSGHHKVYVARFGYHKTLPKDFYDQTTSFLSHSAELKVGSKVKVDFISESHTIFSGKRFTGTGVVDRLEDGRVFGRLDDGRTFLCFPSDVVVLGEVA</sequence>